<organism evidence="1 3">
    <name type="scientific">Rotaria socialis</name>
    <dbReference type="NCBI Taxonomy" id="392032"/>
    <lineage>
        <taxon>Eukaryota</taxon>
        <taxon>Metazoa</taxon>
        <taxon>Spiralia</taxon>
        <taxon>Gnathifera</taxon>
        <taxon>Rotifera</taxon>
        <taxon>Eurotatoria</taxon>
        <taxon>Bdelloidea</taxon>
        <taxon>Philodinida</taxon>
        <taxon>Philodinidae</taxon>
        <taxon>Rotaria</taxon>
    </lineage>
</organism>
<dbReference type="SUPFAM" id="SSF50978">
    <property type="entry name" value="WD40 repeat-like"/>
    <property type="match status" value="1"/>
</dbReference>
<evidence type="ECO:0000313" key="3">
    <source>
        <dbReference type="Proteomes" id="UP000663848"/>
    </source>
</evidence>
<dbReference type="Proteomes" id="UP000663848">
    <property type="component" value="Unassembled WGS sequence"/>
</dbReference>
<sequence>TLQATGSITSLALRGEGHMIFIGTDRSHIYKVNYADWKMELINTCHNSPINDIAFPL</sequence>
<feature type="non-terminal residue" evidence="1">
    <location>
        <position position="1"/>
    </location>
</feature>
<name>A0A822C7F6_9BILA</name>
<dbReference type="AlphaFoldDB" id="A0A822C7F6"/>
<evidence type="ECO:0000313" key="2">
    <source>
        <dbReference type="EMBL" id="CAF5037455.1"/>
    </source>
</evidence>
<evidence type="ECO:0000313" key="1">
    <source>
        <dbReference type="EMBL" id="CAF5037358.1"/>
    </source>
</evidence>
<dbReference type="EMBL" id="CAJOBR010045582">
    <property type="protein sequence ID" value="CAF5037358.1"/>
    <property type="molecule type" value="Genomic_DNA"/>
</dbReference>
<reference evidence="1" key="1">
    <citation type="submission" date="2021-02" db="EMBL/GenBank/DDBJ databases">
        <authorList>
            <person name="Nowell W R."/>
        </authorList>
    </citation>
    <scope>NUCLEOTIDE SEQUENCE</scope>
</reference>
<proteinExistence type="predicted"/>
<accession>A0A822C7F6</accession>
<gene>
    <name evidence="1" type="ORF">QYT958_LOCUS41127</name>
    <name evidence="2" type="ORF">QYT958_LOCUS41135</name>
</gene>
<dbReference type="InterPro" id="IPR036322">
    <property type="entry name" value="WD40_repeat_dom_sf"/>
</dbReference>
<dbReference type="EMBL" id="CAJOBR010045620">
    <property type="protein sequence ID" value="CAF5037455.1"/>
    <property type="molecule type" value="Genomic_DNA"/>
</dbReference>
<comment type="caution">
    <text evidence="1">The sequence shown here is derived from an EMBL/GenBank/DDBJ whole genome shotgun (WGS) entry which is preliminary data.</text>
</comment>
<protein>
    <submittedName>
        <fullName evidence="1">Uncharacterized protein</fullName>
    </submittedName>
</protein>